<feature type="domain" description="C2H2-type" evidence="16">
    <location>
        <begin position="613"/>
        <end position="640"/>
    </location>
</feature>
<dbReference type="FunFam" id="3.30.160.60:FF:002343">
    <property type="entry name" value="Zinc finger protein 33A"/>
    <property type="match status" value="1"/>
</dbReference>
<feature type="coiled-coil region" evidence="14">
    <location>
        <begin position="80"/>
        <end position="107"/>
    </location>
</feature>
<feature type="domain" description="C2H2-type" evidence="16">
    <location>
        <begin position="559"/>
        <end position="586"/>
    </location>
</feature>
<evidence type="ECO:0000256" key="6">
    <source>
        <dbReference type="ARBA" id="ARBA00022771"/>
    </source>
</evidence>
<name>A0A3P9JSK5_ORYLA</name>
<comment type="subcellular location">
    <subcellularLocation>
        <location evidence="1">Nucleus</location>
    </subcellularLocation>
</comment>
<feature type="domain" description="C2H2-type" evidence="16">
    <location>
        <begin position="782"/>
        <end position="809"/>
    </location>
</feature>
<reference evidence="17" key="3">
    <citation type="submission" date="2025-08" db="UniProtKB">
        <authorList>
            <consortium name="Ensembl"/>
        </authorList>
    </citation>
    <scope>IDENTIFICATION</scope>
    <source>
        <strain evidence="17">HSOK</strain>
    </source>
</reference>
<reference evidence="17 18" key="2">
    <citation type="submission" date="2017-04" db="EMBL/GenBank/DDBJ databases">
        <title>CpG methylation of centromeres and impact of large insertions on vertebrate speciation.</title>
        <authorList>
            <person name="Ichikawa K."/>
            <person name="Yoshimura J."/>
            <person name="Morishita S."/>
        </authorList>
    </citation>
    <scope>NUCLEOTIDE SEQUENCE</scope>
    <source>
        <strain evidence="17 18">HSOK</strain>
    </source>
</reference>
<dbReference type="FunFam" id="3.30.160.60:FF:001498">
    <property type="entry name" value="Zinc finger protein 404"/>
    <property type="match status" value="1"/>
</dbReference>
<dbReference type="GO" id="GO:0005634">
    <property type="term" value="C:nucleus"/>
    <property type="evidence" value="ECO:0007669"/>
    <property type="project" value="UniProtKB-SubCell"/>
</dbReference>
<feature type="domain" description="C2H2-type" evidence="16">
    <location>
        <begin position="810"/>
        <end position="837"/>
    </location>
</feature>
<dbReference type="InterPro" id="IPR036236">
    <property type="entry name" value="Znf_C2H2_sf"/>
</dbReference>
<evidence type="ECO:0000256" key="12">
    <source>
        <dbReference type="ARBA" id="ARBA00023242"/>
    </source>
</evidence>
<keyword evidence="10" id="KW-0238">DNA-binding</keyword>
<evidence type="ECO:0000256" key="11">
    <source>
        <dbReference type="ARBA" id="ARBA00023163"/>
    </source>
</evidence>
<feature type="compositionally biased region" description="Basic and acidic residues" evidence="15">
    <location>
        <begin position="534"/>
        <end position="544"/>
    </location>
</feature>
<evidence type="ECO:0000313" key="18">
    <source>
        <dbReference type="Proteomes" id="UP000265200"/>
    </source>
</evidence>
<evidence type="ECO:0000256" key="8">
    <source>
        <dbReference type="ARBA" id="ARBA00022843"/>
    </source>
</evidence>
<dbReference type="SMART" id="SM00355">
    <property type="entry name" value="ZnF_C2H2"/>
    <property type="match status" value="12"/>
</dbReference>
<dbReference type="Gene3D" id="3.30.160.60">
    <property type="entry name" value="Classic Zinc Finger"/>
    <property type="match status" value="11"/>
</dbReference>
<feature type="domain" description="C2H2-type" evidence="16">
    <location>
        <begin position="838"/>
        <end position="865"/>
    </location>
</feature>
<evidence type="ECO:0000256" key="2">
    <source>
        <dbReference type="ARBA" id="ARBA00006991"/>
    </source>
</evidence>
<organism evidence="17 18">
    <name type="scientific">Oryzias latipes</name>
    <name type="common">Japanese rice fish</name>
    <name type="synonym">Japanese killifish</name>
    <dbReference type="NCBI Taxonomy" id="8090"/>
    <lineage>
        <taxon>Eukaryota</taxon>
        <taxon>Metazoa</taxon>
        <taxon>Chordata</taxon>
        <taxon>Craniata</taxon>
        <taxon>Vertebrata</taxon>
        <taxon>Euteleostomi</taxon>
        <taxon>Actinopterygii</taxon>
        <taxon>Neopterygii</taxon>
        <taxon>Teleostei</taxon>
        <taxon>Neoteleostei</taxon>
        <taxon>Acanthomorphata</taxon>
        <taxon>Ovalentaria</taxon>
        <taxon>Atherinomorphae</taxon>
        <taxon>Beloniformes</taxon>
        <taxon>Adrianichthyidae</taxon>
        <taxon>Oryziinae</taxon>
        <taxon>Oryzias</taxon>
    </lineage>
</organism>
<reference key="1">
    <citation type="journal article" date="2007" name="Nature">
        <title>The medaka draft genome and insights into vertebrate genome evolution.</title>
        <authorList>
            <person name="Kasahara M."/>
            <person name="Naruse K."/>
            <person name="Sasaki S."/>
            <person name="Nakatani Y."/>
            <person name="Qu W."/>
            <person name="Ahsan B."/>
            <person name="Yamada T."/>
            <person name="Nagayasu Y."/>
            <person name="Doi K."/>
            <person name="Kasai Y."/>
            <person name="Jindo T."/>
            <person name="Kobayashi D."/>
            <person name="Shimada A."/>
            <person name="Toyoda A."/>
            <person name="Kuroki Y."/>
            <person name="Fujiyama A."/>
            <person name="Sasaki T."/>
            <person name="Shimizu A."/>
            <person name="Asakawa S."/>
            <person name="Shimizu N."/>
            <person name="Hashimoto S."/>
            <person name="Yang J."/>
            <person name="Lee Y."/>
            <person name="Matsushima K."/>
            <person name="Sugano S."/>
            <person name="Sakaizumi M."/>
            <person name="Narita T."/>
            <person name="Ohishi K."/>
            <person name="Haga S."/>
            <person name="Ohta F."/>
            <person name="Nomoto H."/>
            <person name="Nogata K."/>
            <person name="Morishita T."/>
            <person name="Endo T."/>
            <person name="Shin-I T."/>
            <person name="Takeda H."/>
            <person name="Morishita S."/>
            <person name="Kohara Y."/>
        </authorList>
    </citation>
    <scope>NUCLEOTIDE SEQUENCE [LARGE SCALE GENOMIC DNA]</scope>
    <source>
        <strain>Hd-rR</strain>
    </source>
</reference>
<evidence type="ECO:0000256" key="14">
    <source>
        <dbReference type="SAM" id="Coils"/>
    </source>
</evidence>
<evidence type="ECO:0000256" key="15">
    <source>
        <dbReference type="SAM" id="MobiDB-lite"/>
    </source>
</evidence>
<feature type="region of interest" description="Disordered" evidence="15">
    <location>
        <begin position="325"/>
        <end position="364"/>
    </location>
</feature>
<feature type="domain" description="C2H2-type" evidence="16">
    <location>
        <begin position="754"/>
        <end position="781"/>
    </location>
</feature>
<dbReference type="SUPFAM" id="SSF57667">
    <property type="entry name" value="beta-beta-alpha zinc fingers"/>
    <property type="match status" value="7"/>
</dbReference>
<protein>
    <submittedName>
        <fullName evidence="17">Zinc finger protein 37</fullName>
    </submittedName>
</protein>
<evidence type="ECO:0000256" key="9">
    <source>
        <dbReference type="ARBA" id="ARBA00023015"/>
    </source>
</evidence>
<dbReference type="AlphaFoldDB" id="A0A3P9JSK5"/>
<dbReference type="Proteomes" id="UP000265200">
    <property type="component" value="Chromosome 18"/>
</dbReference>
<keyword evidence="7" id="KW-0862">Zinc</keyword>
<dbReference type="InterPro" id="IPR013087">
    <property type="entry name" value="Znf_C2H2_type"/>
</dbReference>
<evidence type="ECO:0000256" key="7">
    <source>
        <dbReference type="ARBA" id="ARBA00022833"/>
    </source>
</evidence>
<proteinExistence type="inferred from homology"/>
<feature type="domain" description="C2H2-type" evidence="16">
    <location>
        <begin position="725"/>
        <end position="752"/>
    </location>
</feature>
<evidence type="ECO:0000313" key="17">
    <source>
        <dbReference type="Ensembl" id="ENSORLP00015034927.1"/>
    </source>
</evidence>
<feature type="domain" description="C2H2-type" evidence="16">
    <location>
        <begin position="641"/>
        <end position="668"/>
    </location>
</feature>
<dbReference type="GO" id="GO:0003677">
    <property type="term" value="F:DNA binding"/>
    <property type="evidence" value="ECO:0007669"/>
    <property type="project" value="UniProtKB-KW"/>
</dbReference>
<keyword evidence="9" id="KW-0805">Transcription regulation</keyword>
<dbReference type="GO" id="GO:0008270">
    <property type="term" value="F:zinc ion binding"/>
    <property type="evidence" value="ECO:0007669"/>
    <property type="project" value="UniProtKB-KW"/>
</dbReference>
<reference evidence="17" key="4">
    <citation type="submission" date="2025-09" db="UniProtKB">
        <authorList>
            <consortium name="Ensembl"/>
        </authorList>
    </citation>
    <scope>IDENTIFICATION</scope>
    <source>
        <strain evidence="17">HSOK</strain>
    </source>
</reference>
<dbReference type="PROSITE" id="PS00028">
    <property type="entry name" value="ZINC_FINGER_C2H2_1"/>
    <property type="match status" value="11"/>
</dbReference>
<feature type="domain" description="C2H2-type" evidence="16">
    <location>
        <begin position="669"/>
        <end position="696"/>
    </location>
</feature>
<dbReference type="FunFam" id="3.30.160.60:FF:000202">
    <property type="entry name" value="Zinc finger protein 574"/>
    <property type="match status" value="1"/>
</dbReference>
<feature type="domain" description="C2H2-type" evidence="16">
    <location>
        <begin position="866"/>
        <end position="894"/>
    </location>
</feature>
<feature type="compositionally biased region" description="Acidic residues" evidence="15">
    <location>
        <begin position="472"/>
        <end position="482"/>
    </location>
</feature>
<evidence type="ECO:0000256" key="4">
    <source>
        <dbReference type="ARBA" id="ARBA00022723"/>
    </source>
</evidence>
<keyword evidence="8" id="KW-0832">Ubl conjugation</keyword>
<keyword evidence="5" id="KW-0677">Repeat</keyword>
<dbReference type="GO" id="GO:0032502">
    <property type="term" value="P:developmental process"/>
    <property type="evidence" value="ECO:0007669"/>
    <property type="project" value="UniProtKB-ARBA"/>
</dbReference>
<evidence type="ECO:0000259" key="16">
    <source>
        <dbReference type="PROSITE" id="PS50157"/>
    </source>
</evidence>
<dbReference type="Ensembl" id="ENSORLT00015029194.1">
    <property type="protein sequence ID" value="ENSORLP00015034927.1"/>
    <property type="gene ID" value="ENSORLG00015021181.1"/>
</dbReference>
<dbReference type="FunFam" id="3.30.160.60:FF:000624">
    <property type="entry name" value="zinc finger protein 697"/>
    <property type="match status" value="1"/>
</dbReference>
<keyword evidence="12" id="KW-0539">Nucleus</keyword>
<dbReference type="PANTHER" id="PTHR24399">
    <property type="entry name" value="ZINC FINGER AND BTB DOMAIN-CONTAINING"/>
    <property type="match status" value="1"/>
</dbReference>
<dbReference type="FunFam" id="3.30.160.60:FF:003745">
    <property type="entry name" value="Zinc finger protein 1143"/>
    <property type="match status" value="1"/>
</dbReference>
<feature type="region of interest" description="Disordered" evidence="15">
    <location>
        <begin position="170"/>
        <end position="224"/>
    </location>
</feature>
<feature type="compositionally biased region" description="Low complexity" evidence="15">
    <location>
        <begin position="497"/>
        <end position="521"/>
    </location>
</feature>
<comment type="similarity">
    <text evidence="2">Belongs to the krueppel C2H2-type zinc-finger protein family.</text>
</comment>
<keyword evidence="11" id="KW-0804">Transcription</keyword>
<keyword evidence="6 13" id="KW-0863">Zinc-finger</keyword>
<evidence type="ECO:0000256" key="1">
    <source>
        <dbReference type="ARBA" id="ARBA00004123"/>
    </source>
</evidence>
<evidence type="ECO:0000256" key="5">
    <source>
        <dbReference type="ARBA" id="ARBA00022737"/>
    </source>
</evidence>
<keyword evidence="4" id="KW-0479">Metal-binding</keyword>
<evidence type="ECO:0000256" key="13">
    <source>
        <dbReference type="PROSITE-ProRule" id="PRU00042"/>
    </source>
</evidence>
<dbReference type="PROSITE" id="PS50157">
    <property type="entry name" value="ZINC_FINGER_C2H2_2"/>
    <property type="match status" value="11"/>
</dbReference>
<feature type="region of interest" description="Disordered" evidence="15">
    <location>
        <begin position="470"/>
        <end position="557"/>
    </location>
</feature>
<feature type="compositionally biased region" description="Polar residues" evidence="15">
    <location>
        <begin position="328"/>
        <end position="347"/>
    </location>
</feature>
<feature type="domain" description="C2H2-type" evidence="16">
    <location>
        <begin position="697"/>
        <end position="724"/>
    </location>
</feature>
<dbReference type="Pfam" id="PF00096">
    <property type="entry name" value="zf-C2H2"/>
    <property type="match status" value="6"/>
</dbReference>
<keyword evidence="3" id="KW-1017">Isopeptide bond</keyword>
<evidence type="ECO:0000256" key="10">
    <source>
        <dbReference type="ARBA" id="ARBA00023125"/>
    </source>
</evidence>
<accession>A0A3P9JSK5</accession>
<dbReference type="PANTHER" id="PTHR24399:SF54">
    <property type="entry name" value="GASTRULA ZINC FINGER PROTEIN XLCGF26.1-LIKE-RELATED"/>
    <property type="match status" value="1"/>
</dbReference>
<evidence type="ECO:0000256" key="3">
    <source>
        <dbReference type="ARBA" id="ARBA00022499"/>
    </source>
</evidence>
<feature type="compositionally biased region" description="Basic and acidic residues" evidence="15">
    <location>
        <begin position="185"/>
        <end position="194"/>
    </location>
</feature>
<dbReference type="FunFam" id="3.30.160.60:FF:000621">
    <property type="entry name" value="FLT3-interacting zinc finger 1"/>
    <property type="match status" value="1"/>
</dbReference>
<dbReference type="FunFam" id="3.30.160.60:FF:000690">
    <property type="entry name" value="Zinc finger protein 354C"/>
    <property type="match status" value="1"/>
</dbReference>
<sequence length="895" mass="100318">MGTFDVGTPLRFHTDSIRCCTQSCRVSAVRSFSQTAEMFYWKRSGGGGSEPLDSLGNMSKSDILRGIISEKLSTAARDILAVVERTVADYEEEAAGFRRRIARQERQLELLQPEVKLRRRGVAPDQDLCGSEGVLVGEEPEEAVLTRQTDADDTASLDIWYIEADANEDDEEERVLVQPTASARMKREDLKDPDYEVPSRSIPPRLGTPKRRPGRPRTSDQQDHLDLRVRLLEDCGTEVLSNRVFRKYPVQDLRCPRGLQEASFLDLLRSRFPQLASGAPFDLFVTDNTRRLRALQVPALTPEQIHRTIRSGGNSALYIRLRTAAAAQSSGSPPQNQEPESHPTSRLPSVPSGKRKRGRPRIGEEPTHHVLRICVLEDPQPDESPDSVLHRSPIQELKCPRGLQEAEFLDLLRSSFPRLRQDDRKLGVFKSDRSKRLQRLRVGALTPEEIYRSMKSTGIKKTLLYIKMKTSDEEESEEETTDEPLGSDSVQNPTATDGHSSAPSGGPGTSADSPSTSSAPHTDGDFGGAVDQDLDWKPRPEPVRRPPLSGSKKADRSRTPCKVCGVWYRILGSLIKHAWSHADEPPGVCGVCGEKLETPEELKGHLKTHQKTHDCSHCGKSFLTLAGLNNHTSLHTGNRPFRCSDCSKTFVNLSSMSIHRWVHVADKPYKCDICPKSFGLKAQLTAHKKAHAGKDQYHCNICNKPVYDRRSLTRHKMTHSGERRFSCQVCGKRFKLPGTLKAHEKTHTVRDRPFLCHMCCKTFLSSCSLVAHMKTHSGERPFVCAVCSRGFLTNEALKKHLRVHTGEAPYDCKHCGRFFKLKSTLNSHIRSHLGIKRFTCGVCGKACSRQEHLTVHMRTHNGERPYKCSQCDKAFTQSHCLKSHMRSHHGGEDAQ</sequence>
<keyword evidence="14" id="KW-0175">Coiled coil</keyword>